<comment type="caution">
    <text evidence="3">The sequence shown here is derived from an EMBL/GenBank/DDBJ whole genome shotgun (WGS) entry which is preliminary data.</text>
</comment>
<keyword evidence="2" id="KW-1133">Transmembrane helix</keyword>
<evidence type="ECO:0000256" key="2">
    <source>
        <dbReference type="SAM" id="Phobius"/>
    </source>
</evidence>
<dbReference type="EMBL" id="JNBY01000013">
    <property type="protein sequence ID" value="KDN87969.1"/>
    <property type="molecule type" value="Genomic_DNA"/>
</dbReference>
<proteinExistence type="predicted"/>
<feature type="transmembrane region" description="Helical" evidence="2">
    <location>
        <begin position="182"/>
        <end position="201"/>
    </location>
</feature>
<protein>
    <submittedName>
        <fullName evidence="3">Uncharacterized protein</fullName>
    </submittedName>
</protein>
<gene>
    <name evidence="3" type="ORF">KCH_02960</name>
</gene>
<dbReference type="eggNOG" id="ENOG50320UN">
    <property type="taxonomic scope" value="Bacteria"/>
</dbReference>
<sequence>MAEQRKPDRTKYRPTPKRGERLPSAPRPGVFALLLPLLGAALGVALLLAGAAAVQQLADQHRRPELRMTVDSCSTVHRYRSGVTTCHGSRDPGSTDVLGARLLLHDAPKEYAGGTVVTVRCDRDGSCDLPTVGRHVLALGLTVLGLLVTGSGLLAVTVRAVDLFAPHRAELLRSRRAHRATAVAALAAVLLTVAGLLAHLFV</sequence>
<keyword evidence="2" id="KW-0472">Membrane</keyword>
<evidence type="ECO:0000256" key="1">
    <source>
        <dbReference type="SAM" id="MobiDB-lite"/>
    </source>
</evidence>
<evidence type="ECO:0000313" key="4">
    <source>
        <dbReference type="Proteomes" id="UP000027178"/>
    </source>
</evidence>
<feature type="region of interest" description="Disordered" evidence="1">
    <location>
        <begin position="1"/>
        <end position="25"/>
    </location>
</feature>
<reference evidence="3 4" key="1">
    <citation type="submission" date="2014-05" db="EMBL/GenBank/DDBJ databases">
        <title>Draft Genome Sequence of Kitasatospora cheerisanensis KCTC 2395.</title>
        <authorList>
            <person name="Nam D.H."/>
        </authorList>
    </citation>
    <scope>NUCLEOTIDE SEQUENCE [LARGE SCALE GENOMIC DNA]</scope>
    <source>
        <strain evidence="3 4">KCTC 2395</strain>
    </source>
</reference>
<keyword evidence="4" id="KW-1185">Reference proteome</keyword>
<feature type="compositionally biased region" description="Basic and acidic residues" evidence="1">
    <location>
        <begin position="1"/>
        <end position="21"/>
    </location>
</feature>
<feature type="transmembrane region" description="Helical" evidence="2">
    <location>
        <begin position="136"/>
        <end position="161"/>
    </location>
</feature>
<evidence type="ECO:0000313" key="3">
    <source>
        <dbReference type="EMBL" id="KDN87969.1"/>
    </source>
</evidence>
<dbReference type="RefSeq" id="WP_035858265.1">
    <property type="nucleotide sequence ID" value="NZ_KK853997.1"/>
</dbReference>
<dbReference type="HOGENOM" id="CLU_1584311_0_0_11"/>
<keyword evidence="2" id="KW-0812">Transmembrane</keyword>
<accession>A0A066Z6U4</accession>
<organism evidence="3 4">
    <name type="scientific">Kitasatospora cheerisanensis KCTC 2395</name>
    <dbReference type="NCBI Taxonomy" id="1348663"/>
    <lineage>
        <taxon>Bacteria</taxon>
        <taxon>Bacillati</taxon>
        <taxon>Actinomycetota</taxon>
        <taxon>Actinomycetes</taxon>
        <taxon>Kitasatosporales</taxon>
        <taxon>Streptomycetaceae</taxon>
        <taxon>Kitasatospora</taxon>
    </lineage>
</organism>
<dbReference type="PATRIC" id="fig|1348663.4.peg.275"/>
<name>A0A066Z6U4_9ACTN</name>
<dbReference type="Proteomes" id="UP000027178">
    <property type="component" value="Unassembled WGS sequence"/>
</dbReference>
<dbReference type="AlphaFoldDB" id="A0A066Z6U4"/>
<dbReference type="OrthoDB" id="3874222at2"/>